<reference evidence="3 4" key="1">
    <citation type="submission" date="2019-02" db="EMBL/GenBank/DDBJ databases">
        <title>Deep-cultivation of Planctomycetes and their phenomic and genomic characterization uncovers novel biology.</title>
        <authorList>
            <person name="Wiegand S."/>
            <person name="Jogler M."/>
            <person name="Boedeker C."/>
            <person name="Pinto D."/>
            <person name="Vollmers J."/>
            <person name="Rivas-Marin E."/>
            <person name="Kohn T."/>
            <person name="Peeters S.H."/>
            <person name="Heuer A."/>
            <person name="Rast P."/>
            <person name="Oberbeckmann S."/>
            <person name="Bunk B."/>
            <person name="Jeske O."/>
            <person name="Meyerdierks A."/>
            <person name="Storesund J.E."/>
            <person name="Kallscheuer N."/>
            <person name="Luecker S."/>
            <person name="Lage O.M."/>
            <person name="Pohl T."/>
            <person name="Merkel B.J."/>
            <person name="Hornburger P."/>
            <person name="Mueller R.-W."/>
            <person name="Bruemmer F."/>
            <person name="Labrenz M."/>
            <person name="Spormann A.M."/>
            <person name="Op Den Camp H."/>
            <person name="Overmann J."/>
            <person name="Amann R."/>
            <person name="Jetten M.S.M."/>
            <person name="Mascher T."/>
            <person name="Medema M.H."/>
            <person name="Devos D.P."/>
            <person name="Kaster A.-K."/>
            <person name="Ovreas L."/>
            <person name="Rohde M."/>
            <person name="Galperin M.Y."/>
            <person name="Jogler C."/>
        </authorList>
    </citation>
    <scope>NUCLEOTIDE SEQUENCE [LARGE SCALE GENOMIC DNA]</scope>
    <source>
        <strain evidence="3 4">KOR34</strain>
    </source>
</reference>
<dbReference type="Proteomes" id="UP000316714">
    <property type="component" value="Unassembled WGS sequence"/>
</dbReference>
<comment type="caution">
    <text evidence="3">The sequence shown here is derived from an EMBL/GenBank/DDBJ whole genome shotgun (WGS) entry which is preliminary data.</text>
</comment>
<evidence type="ECO:0000313" key="3">
    <source>
        <dbReference type="EMBL" id="TWT37638.1"/>
    </source>
</evidence>
<dbReference type="RefSeq" id="WP_146564959.1">
    <property type="nucleotide sequence ID" value="NZ_SIHJ01000001.1"/>
</dbReference>
<keyword evidence="4" id="KW-1185">Reference proteome</keyword>
<evidence type="ECO:0000256" key="1">
    <source>
        <dbReference type="SAM" id="MobiDB-lite"/>
    </source>
</evidence>
<sequence precursor="true">MITPTRSAIVACLLSGLAHTPCPVMAIDAYWSGAASSNWNTASSWYVEEAPGNAFVPEASPGLSIRAILGTDNPNGALNTNDAPNGSPVISGPLPGNKATIGGLYFGARQLNYVDSPPSNVNPAPAAGTLVGALTISGGALNNISTPFAVNGVDGRIVLGVEGRGFLTMTGGTLTGQALVVEGEEYNGDSLGHSLLDLSGDATVSIAGGTTLNRRLRIEGPSVDFNSAGTARLNASNRYTAVITDATHSPIKSDVAVVLGGSLNVEFSGAGASGHTIGQTWDLADAGTAIAGNFNNLGPGGTIEVAGLASPPPVGAVYNVRRAENNGRKQLQLAYNAVLVLEVNRDTGEMTVTNPLSGDIGIDGYSVNSSLGSLLTSYHGISGTTPTPPSPNWQKYGLSANAVTEVINDPGSADTEFDLSSATPVALGVGFDRHAVAVDVNNFGVDGEDLVFTYTRPGVTSPIQGQVVYVGTKFTNNLLLKVDPATGQAALKNDSQETLTLDGYSIVSETGALDGGGFTGLGAGWHTTPPSGDALTQTNLTGAATLSPGQELAIGDISSTGFASAEAREGLGLEFILAESLVGGSAGGDYNSDGAVDAADYTIWRDNLGASVTLPNERPDATTPGLVDQEDYDYWRDQYGSSGGGQPELSFRVGAVSFESLGASAAVSAVPEPATASLLAAGLTTLLRRRRRTSPADHRPTSLRSRDPGAAAMTVSARRVLGALLMPLIALGTTDSLAVTQGIPLVNGEFELPGPEGEKTIAFDEAGVPNGAIPGWTFPGPGVEDFGHEDQLGDSGTEGGGSPGNAMILSTLDGVAYQTSQFSVVGVPATQRYSLSFDASDIFTIDENNSTFPESQNQFQARLYYLAGDGVTRTTIGAPLVIDGLPGEVTRYTLDFVGGAAALTPALGRPIGVEFDVTSDVFNPLVAHSWAHVDNVVLQIEGVLPGDLDGDGDVDNDDYLIVANNQQRITPFSAEGELTGDTIVNLDDFRAFKNLHAAAASIGLAGPIYAAPEPASALLALGCMGLLLGRRNRGVVGRSVAYALAGLMICGSNASATLLYYDPFEIGASPAAGEYTVGTITGQNPTVGPTPFFSGPWEERPGGVDMAPNGQVKAAPGLSFLGADAFGGSLGVVTDPPARVGRYMPQETRWTDSTTGTYYISWLLNFGTIADGADPFDRNAMGHRAMEFWSDTGEVGEDSTLSMLIGYMGYQGPNSQAPNGARIQATLPGEGYNVLEGAPSSFVNDGATHLIVTKFELSDQPESDVVSIYLDPVSLVEPDLPGAIYSGVDFTLGSMGIAQFAGGGGDLMAIDEIRVADSWVDAVPPFPLPGDTDNDGDVDLDDYQNIVSHMNQRVTTALEGDVARADGTQGADGIVTLADYRIWRDNRTDVAGSPELQAGVPEPAGVAIAALALLAAVNRRHRVPTPSAEECIN</sequence>
<name>A0A5C5VG33_9BACT</name>
<proteinExistence type="predicted"/>
<dbReference type="NCBIfam" id="TIGR02595">
    <property type="entry name" value="PEP_CTERM"/>
    <property type="match status" value="1"/>
</dbReference>
<protein>
    <submittedName>
        <fullName evidence="3">PEP-CTERM motif protein</fullName>
    </submittedName>
</protein>
<gene>
    <name evidence="3" type="ORF">KOR34_25940</name>
</gene>
<organism evidence="3 4">
    <name type="scientific">Posidoniimonas corsicana</name>
    <dbReference type="NCBI Taxonomy" id="1938618"/>
    <lineage>
        <taxon>Bacteria</taxon>
        <taxon>Pseudomonadati</taxon>
        <taxon>Planctomycetota</taxon>
        <taxon>Planctomycetia</taxon>
        <taxon>Pirellulales</taxon>
        <taxon>Lacipirellulaceae</taxon>
        <taxon>Posidoniimonas</taxon>
    </lineage>
</organism>
<keyword evidence="2" id="KW-0732">Signal</keyword>
<feature type="compositionally biased region" description="Basic and acidic residues" evidence="1">
    <location>
        <begin position="694"/>
        <end position="707"/>
    </location>
</feature>
<accession>A0A5C5VG33</accession>
<dbReference type="OrthoDB" id="254855at2"/>
<feature type="signal peptide" evidence="2">
    <location>
        <begin position="1"/>
        <end position="26"/>
    </location>
</feature>
<dbReference type="InterPro" id="IPR018247">
    <property type="entry name" value="EF_Hand_1_Ca_BS"/>
</dbReference>
<dbReference type="EMBL" id="SIHJ01000001">
    <property type="protein sequence ID" value="TWT37638.1"/>
    <property type="molecule type" value="Genomic_DNA"/>
</dbReference>
<feature type="chain" id="PRO_5022780402" evidence="2">
    <location>
        <begin position="27"/>
        <end position="1433"/>
    </location>
</feature>
<dbReference type="InterPro" id="IPR013424">
    <property type="entry name" value="Ice-binding_C"/>
</dbReference>
<evidence type="ECO:0000256" key="2">
    <source>
        <dbReference type="SAM" id="SignalP"/>
    </source>
</evidence>
<feature type="region of interest" description="Disordered" evidence="1">
    <location>
        <begin position="689"/>
        <end position="710"/>
    </location>
</feature>
<evidence type="ECO:0000313" key="4">
    <source>
        <dbReference type="Proteomes" id="UP000316714"/>
    </source>
</evidence>
<dbReference type="PROSITE" id="PS00018">
    <property type="entry name" value="EF_HAND_1"/>
    <property type="match status" value="2"/>
</dbReference>